<evidence type="ECO:0000256" key="1">
    <source>
        <dbReference type="SAM" id="MobiDB-lite"/>
    </source>
</evidence>
<dbReference type="OrthoDB" id="2538401at2759"/>
<protein>
    <submittedName>
        <fullName evidence="3">BZ3500_MvSof-1268-A1-R1_Chr6-3g08790 protein</fullName>
    </submittedName>
</protein>
<feature type="region of interest" description="Disordered" evidence="1">
    <location>
        <begin position="304"/>
        <end position="328"/>
    </location>
</feature>
<evidence type="ECO:0000313" key="3">
    <source>
        <dbReference type="EMBL" id="SCZ93643.1"/>
    </source>
</evidence>
<evidence type="ECO:0000256" key="2">
    <source>
        <dbReference type="SAM" id="Phobius"/>
    </source>
</evidence>
<dbReference type="Proteomes" id="UP000249723">
    <property type="component" value="Unassembled WGS sequence"/>
</dbReference>
<keyword evidence="2" id="KW-0472">Membrane</keyword>
<name>A0A2X0LCL8_9BASI</name>
<sequence length="328" mass="35632">MPSAPIGIALVGGIPTKSQDLPSSIIFAIAFAFLAPLAIYRFLQPSSRTTTLIRPAIFIVARIATYCIRAVIADGDYAIGLFTAELASPSLAVNSELERYPLAPVESGMLEAHVTRYREPSIYNKDLMDRAVRLLKVALLIALILGIVAGSSFSGVEEGTGSLSSYKAERNANVIICLAVVVLTIAVSLIAQAQQSLPMSATLHLIVCAALLVSFCVDPCSLCLLATRNSITQITLYLSLQALNAIFKLYIYLNPGDPLSTRTKVLFYVLLSTPEWIVTLLYLVFNIQELYQLQDHSKKVKEEKRMKKAAKNGGGAYDLEQGKSSLSR</sequence>
<keyword evidence="2" id="KW-0812">Transmembrane</keyword>
<feature type="transmembrane region" description="Helical" evidence="2">
    <location>
        <begin position="134"/>
        <end position="153"/>
    </location>
</feature>
<proteinExistence type="predicted"/>
<feature type="transmembrane region" description="Helical" evidence="2">
    <location>
        <begin position="25"/>
        <end position="43"/>
    </location>
</feature>
<organism evidence="3 4">
    <name type="scientific">Microbotryum saponariae</name>
    <dbReference type="NCBI Taxonomy" id="289078"/>
    <lineage>
        <taxon>Eukaryota</taxon>
        <taxon>Fungi</taxon>
        <taxon>Dikarya</taxon>
        <taxon>Basidiomycota</taxon>
        <taxon>Pucciniomycotina</taxon>
        <taxon>Microbotryomycetes</taxon>
        <taxon>Microbotryales</taxon>
        <taxon>Microbotryaceae</taxon>
        <taxon>Microbotryum</taxon>
    </lineage>
</organism>
<gene>
    <name evidence="3" type="ORF">BZ3500_MVSOF-1268-A1-R1_CHR6-3G08790</name>
</gene>
<dbReference type="AlphaFoldDB" id="A0A2X0LCL8"/>
<feature type="transmembrane region" description="Helical" evidence="2">
    <location>
        <begin position="265"/>
        <end position="285"/>
    </location>
</feature>
<keyword evidence="4" id="KW-1185">Reference proteome</keyword>
<accession>A0A2X0LCL8</accession>
<feature type="transmembrane region" description="Helical" evidence="2">
    <location>
        <begin position="203"/>
        <end position="228"/>
    </location>
</feature>
<evidence type="ECO:0000313" key="4">
    <source>
        <dbReference type="Proteomes" id="UP000249723"/>
    </source>
</evidence>
<dbReference type="EMBL" id="FMWP01000048">
    <property type="protein sequence ID" value="SCZ93643.1"/>
    <property type="molecule type" value="Genomic_DNA"/>
</dbReference>
<feature type="transmembrane region" description="Helical" evidence="2">
    <location>
        <begin position="234"/>
        <end position="253"/>
    </location>
</feature>
<reference evidence="4" key="1">
    <citation type="submission" date="2016-10" db="EMBL/GenBank/DDBJ databases">
        <authorList>
            <person name="Jeantristanb JTB J.-T."/>
            <person name="Ricardo R."/>
        </authorList>
    </citation>
    <scope>NUCLEOTIDE SEQUENCE [LARGE SCALE GENOMIC DNA]</scope>
</reference>
<feature type="transmembrane region" description="Helical" evidence="2">
    <location>
        <begin position="173"/>
        <end position="191"/>
    </location>
</feature>
<keyword evidence="2" id="KW-1133">Transmembrane helix</keyword>